<gene>
    <name evidence="1" type="ORF">Z955_00555</name>
</gene>
<sequence length="170" mass="19176">MNRKQGVIIVTLLALIICAGILATRLNSNLDYVAENDIKNGKTTISFNDSTKKSNKSNYFEESQMIRDNSNAKALQDLKGLIDDEHTSKQQRAALSKKYSDLALADTKQHQIESVLKSKGYENVLCYIQDNKVTIVLKSSKKLSERETKQIQDIVIDVTKIKDVDIQLKE</sequence>
<dbReference type="InterPro" id="IPR024232">
    <property type="entry name" value="SpoIIIAH"/>
</dbReference>
<dbReference type="RefSeq" id="WP_039256780.1">
    <property type="nucleotide sequence ID" value="NZ_JDRY01000001.1"/>
</dbReference>
<evidence type="ECO:0000313" key="2">
    <source>
        <dbReference type="Proteomes" id="UP000030014"/>
    </source>
</evidence>
<proteinExistence type="predicted"/>
<dbReference type="EMBL" id="JDRY01000001">
    <property type="protein sequence ID" value="KGN01923.1"/>
    <property type="molecule type" value="Genomic_DNA"/>
</dbReference>
<dbReference type="AlphaFoldDB" id="A0A0A0ILU3"/>
<reference evidence="1 2" key="1">
    <citation type="submission" date="2014-01" db="EMBL/GenBank/DDBJ databases">
        <title>Plasmidome dynamics in the species complex Clostridium novyi sensu lato converts strains of independent lineages into distinctly different pathogens.</title>
        <authorList>
            <person name="Skarin H."/>
            <person name="Segerman B."/>
        </authorList>
    </citation>
    <scope>NUCLEOTIDE SEQUENCE [LARGE SCALE GENOMIC DNA]</scope>
    <source>
        <strain evidence="1 2">DC5</strain>
    </source>
</reference>
<organism evidence="1 2">
    <name type="scientific">Clostridium botulinum C/D str. DC5</name>
    <dbReference type="NCBI Taxonomy" id="1443128"/>
    <lineage>
        <taxon>Bacteria</taxon>
        <taxon>Bacillati</taxon>
        <taxon>Bacillota</taxon>
        <taxon>Clostridia</taxon>
        <taxon>Eubacteriales</taxon>
        <taxon>Clostridiaceae</taxon>
        <taxon>Clostridium</taxon>
    </lineage>
</organism>
<comment type="caution">
    <text evidence="1">The sequence shown here is derived from an EMBL/GenBank/DDBJ whole genome shotgun (WGS) entry which is preliminary data.</text>
</comment>
<dbReference type="Gene3D" id="1.10.287.4300">
    <property type="entry name" value="Stage III sporulation protein AH-like"/>
    <property type="match status" value="1"/>
</dbReference>
<dbReference type="InterPro" id="IPR038503">
    <property type="entry name" value="SpoIIIAH_sf"/>
</dbReference>
<evidence type="ECO:0000313" key="1">
    <source>
        <dbReference type="EMBL" id="KGN01923.1"/>
    </source>
</evidence>
<dbReference type="Proteomes" id="UP000030014">
    <property type="component" value="Unassembled WGS sequence"/>
</dbReference>
<protein>
    <submittedName>
        <fullName evidence="1">Stage III sporulation protein AH</fullName>
    </submittedName>
</protein>
<name>A0A0A0ILU3_CLOBO</name>
<dbReference type="Pfam" id="PF12685">
    <property type="entry name" value="SpoIIIAH"/>
    <property type="match status" value="1"/>
</dbReference>
<accession>A0A0A0ILU3</accession>